<dbReference type="InterPro" id="IPR053136">
    <property type="entry name" value="UTP_pyrophosphatase-like"/>
</dbReference>
<comment type="caution">
    <text evidence="2">The sequence shown here is derived from an EMBL/GenBank/DDBJ whole genome shotgun (WGS) entry which is preliminary data.</text>
</comment>
<dbReference type="InterPro" id="IPR002725">
    <property type="entry name" value="YgjP-like_metallopeptidase"/>
</dbReference>
<keyword evidence="3" id="KW-1185">Reference proteome</keyword>
<dbReference type="EMBL" id="WUQX01000001">
    <property type="protein sequence ID" value="MXP77860.1"/>
    <property type="molecule type" value="Genomic_DNA"/>
</dbReference>
<dbReference type="PANTHER" id="PTHR30399">
    <property type="entry name" value="UNCHARACTERIZED PROTEIN YGJP"/>
    <property type="match status" value="1"/>
</dbReference>
<dbReference type="CDD" id="cd07344">
    <property type="entry name" value="M48_yhfN_like"/>
    <property type="match status" value="1"/>
</dbReference>
<dbReference type="Pfam" id="PF01863">
    <property type="entry name" value="YgjP-like"/>
    <property type="match status" value="1"/>
</dbReference>
<name>A0A7X3SKX8_9FIRM</name>
<evidence type="ECO:0000313" key="3">
    <source>
        <dbReference type="Proteomes" id="UP000460412"/>
    </source>
</evidence>
<sequence length="178" mass="21623">MDEITYEWIRTRRRTIAVQIKEGGRVVVRTPCFVSRAQVEKFLEERRDWIIKNQKALKEVHEQKLRITEEMRREGMEKAKKILPERVKYYACLMGVTYGRITIREQKTRWGSCSGRGNLNFNWKLTLMPNELLDYVVVHELAHRTEMNHSRNFWRIVEQVLPDYQERRRRLKEMSNKL</sequence>
<dbReference type="RefSeq" id="WP_159753581.1">
    <property type="nucleotide sequence ID" value="NZ_CASSPE010000020.1"/>
</dbReference>
<dbReference type="Proteomes" id="UP000460412">
    <property type="component" value="Unassembled WGS sequence"/>
</dbReference>
<evidence type="ECO:0000259" key="1">
    <source>
        <dbReference type="Pfam" id="PF01863"/>
    </source>
</evidence>
<organism evidence="2 3">
    <name type="scientific">Sporofaciens musculi</name>
    <dbReference type="NCBI Taxonomy" id="2681861"/>
    <lineage>
        <taxon>Bacteria</taxon>
        <taxon>Bacillati</taxon>
        <taxon>Bacillota</taxon>
        <taxon>Clostridia</taxon>
        <taxon>Lachnospirales</taxon>
        <taxon>Lachnospiraceae</taxon>
        <taxon>Sporofaciens</taxon>
    </lineage>
</organism>
<protein>
    <submittedName>
        <fullName evidence="2">DUF45 domain-containing protein</fullName>
    </submittedName>
</protein>
<evidence type="ECO:0000313" key="2">
    <source>
        <dbReference type="EMBL" id="MXP77860.1"/>
    </source>
</evidence>
<proteinExistence type="predicted"/>
<dbReference type="Gene3D" id="3.30.2010.10">
    <property type="entry name" value="Metalloproteases ('zincins'), catalytic domain"/>
    <property type="match status" value="1"/>
</dbReference>
<gene>
    <name evidence="2" type="ORF">GN277_21655</name>
</gene>
<dbReference type="AlphaFoldDB" id="A0A7X3SKX8"/>
<dbReference type="PANTHER" id="PTHR30399:SF1">
    <property type="entry name" value="UTP PYROPHOSPHATASE"/>
    <property type="match status" value="1"/>
</dbReference>
<accession>A0A7X3SKX8</accession>
<feature type="domain" description="YgjP-like metallopeptidase" evidence="1">
    <location>
        <begin position="63"/>
        <end position="173"/>
    </location>
</feature>
<reference evidence="2 3" key="1">
    <citation type="submission" date="2019-12" db="EMBL/GenBank/DDBJ databases">
        <title>Sporaefaciens musculi gen. nov., sp. nov., a novel bacterium isolated from the caecum of an obese mouse.</title>
        <authorList>
            <person name="Rasmussen T.S."/>
            <person name="Streidl T."/>
            <person name="Hitch T.C.A."/>
            <person name="Wortmann E."/>
            <person name="Deptula P."/>
            <person name="Hansen M."/>
            <person name="Nielsen D.S."/>
            <person name="Clavel T."/>
            <person name="Vogensen F.K."/>
        </authorList>
    </citation>
    <scope>NUCLEOTIDE SEQUENCE [LARGE SCALE GENOMIC DNA]</scope>
    <source>
        <strain evidence="2 3">WCA-9-b2</strain>
    </source>
</reference>